<dbReference type="Gene3D" id="3.30.420.40">
    <property type="match status" value="2"/>
</dbReference>
<dbReference type="GeneID" id="82150613"/>
<dbReference type="PANTHER" id="PTHR43190">
    <property type="entry name" value="N-ACETYL-D-GLUCOSAMINE KINASE"/>
    <property type="match status" value="1"/>
</dbReference>
<accession>A0A4Z0V2N5</accession>
<dbReference type="AlphaFoldDB" id="A0A4Z0V2N5"/>
<sequence length="283" mass="30872">MILIFDSGSTKTTVAKVSDSDTLAEFIPLSRGINAMTVKNGELKGLISECDALLSDAEHVGEVYYYGAGCATDEACERIRTDLSLLFRNSRIEVSSDMLGAARAACGNSAGIVGILGTGSNSCLYDGRDIVENVSPLGYILGDEGSGAVLGRLFLGRLLKGQFCNDVLKDFKNDCSFSIPEIITQVYRESRPNAFLASFAPFILKCCRYQDVNRFVIDEFRRYIRYNLLNYTGFGVLPVNFIGSIAENFHSQLSEAMQAEKGVMGRVIQSPISALAHFHSHAL</sequence>
<name>A0A4Z0V2N5_9BACT</name>
<dbReference type="EMBL" id="SJSA01000002">
    <property type="protein sequence ID" value="TGG36650.1"/>
    <property type="molecule type" value="Genomic_DNA"/>
</dbReference>
<reference evidence="1 2" key="1">
    <citation type="submission" date="2019-02" db="EMBL/GenBank/DDBJ databases">
        <title>Isolation and identification of novel species under the genus Muribaculum.</title>
        <authorList>
            <person name="Miyake S."/>
            <person name="Ding Y."/>
            <person name="Low A."/>
            <person name="Soh M."/>
            <person name="Seedorf H."/>
        </authorList>
    </citation>
    <scope>NUCLEOTIDE SEQUENCE [LARGE SCALE GENOMIC DNA]</scope>
    <source>
        <strain evidence="1 2">TLL-A3</strain>
    </source>
</reference>
<evidence type="ECO:0000313" key="2">
    <source>
        <dbReference type="Proteomes" id="UP000297635"/>
    </source>
</evidence>
<keyword evidence="2" id="KW-1185">Reference proteome</keyword>
<dbReference type="InterPro" id="IPR043129">
    <property type="entry name" value="ATPase_NBD"/>
</dbReference>
<organism evidence="1 2">
    <name type="scientific">Duncaniella freteri</name>
    <dbReference type="NCBI Taxonomy" id="2530391"/>
    <lineage>
        <taxon>Bacteria</taxon>
        <taxon>Pseudomonadati</taxon>
        <taxon>Bacteroidota</taxon>
        <taxon>Bacteroidia</taxon>
        <taxon>Bacteroidales</taxon>
        <taxon>Muribaculaceae</taxon>
        <taxon>Duncaniella</taxon>
    </lineage>
</organism>
<protein>
    <submittedName>
        <fullName evidence="1">ATPase</fullName>
    </submittedName>
</protein>
<dbReference type="PANTHER" id="PTHR43190:SF3">
    <property type="entry name" value="N-ACETYL-D-GLUCOSAMINE KINASE"/>
    <property type="match status" value="1"/>
</dbReference>
<dbReference type="InterPro" id="IPR052519">
    <property type="entry name" value="Euk-type_GlcNAc_Kinase"/>
</dbReference>
<dbReference type="Proteomes" id="UP000297635">
    <property type="component" value="Unassembled WGS sequence"/>
</dbReference>
<gene>
    <name evidence="1" type="ORF">EZ315_12500</name>
</gene>
<proteinExistence type="predicted"/>
<dbReference type="SUPFAM" id="SSF53067">
    <property type="entry name" value="Actin-like ATPase domain"/>
    <property type="match status" value="2"/>
</dbReference>
<dbReference type="Gene3D" id="1.10.720.160">
    <property type="match status" value="1"/>
</dbReference>
<evidence type="ECO:0000313" key="1">
    <source>
        <dbReference type="EMBL" id="TGG36650.1"/>
    </source>
</evidence>
<dbReference type="RefSeq" id="WP_135472365.1">
    <property type="nucleotide sequence ID" value="NZ_CASCVZ010000065.1"/>
</dbReference>
<comment type="caution">
    <text evidence="1">The sequence shown here is derived from an EMBL/GenBank/DDBJ whole genome shotgun (WGS) entry which is preliminary data.</text>
</comment>